<keyword evidence="1" id="KW-0472">Membrane</keyword>
<feature type="transmembrane region" description="Helical" evidence="1">
    <location>
        <begin position="24"/>
        <end position="44"/>
    </location>
</feature>
<dbReference type="RefSeq" id="XP_025833026.1">
    <property type="nucleotide sequence ID" value="XM_025977241.1"/>
</dbReference>
<feature type="non-terminal residue" evidence="3">
    <location>
        <position position="1"/>
    </location>
</feature>
<evidence type="ECO:0000313" key="3">
    <source>
        <dbReference type="RefSeq" id="XP_025833026.1"/>
    </source>
</evidence>
<organism evidence="2 3">
    <name type="scientific">Agrilus planipennis</name>
    <name type="common">Emerald ash borer</name>
    <name type="synonym">Agrilus marcopoli</name>
    <dbReference type="NCBI Taxonomy" id="224129"/>
    <lineage>
        <taxon>Eukaryota</taxon>
        <taxon>Metazoa</taxon>
        <taxon>Ecdysozoa</taxon>
        <taxon>Arthropoda</taxon>
        <taxon>Hexapoda</taxon>
        <taxon>Insecta</taxon>
        <taxon>Pterygota</taxon>
        <taxon>Neoptera</taxon>
        <taxon>Endopterygota</taxon>
        <taxon>Coleoptera</taxon>
        <taxon>Polyphaga</taxon>
        <taxon>Elateriformia</taxon>
        <taxon>Buprestoidea</taxon>
        <taxon>Buprestidae</taxon>
        <taxon>Agrilinae</taxon>
        <taxon>Agrilus</taxon>
    </lineage>
</organism>
<proteinExistence type="predicted"/>
<keyword evidence="1" id="KW-1133">Transmembrane helix</keyword>
<dbReference type="Proteomes" id="UP000192223">
    <property type="component" value="Unplaced"/>
</dbReference>
<protein>
    <submittedName>
        <fullName evidence="3">Uncharacterized protein LOC112905239</fullName>
    </submittedName>
</protein>
<sequence length="192" mass="20837">AETGKSSFMAGFGMGFLAFALKKLLLPLVFGAQVIKSLLIILFLPSLVGSLGKLLGKGLSTVSGISGASGLGQHTNNQVIEEFEFKDTDPYANDATNLQDVNSLDNSYGASSDTSSSTISTPTAANRLGINQRVAYVPYRSEDYYMRMPPKKTDFKPVTVPPGYRFPAIGSWKRQIPRNGKMQRKVGLHDVR</sequence>
<keyword evidence="2" id="KW-1185">Reference proteome</keyword>
<evidence type="ECO:0000256" key="1">
    <source>
        <dbReference type="SAM" id="Phobius"/>
    </source>
</evidence>
<evidence type="ECO:0000313" key="2">
    <source>
        <dbReference type="Proteomes" id="UP000192223"/>
    </source>
</evidence>
<dbReference type="InParanoid" id="A0A7F5RAL7"/>
<name>A0A7F5RAL7_AGRPL</name>
<reference evidence="3" key="1">
    <citation type="submission" date="2025-08" db="UniProtKB">
        <authorList>
            <consortium name="RefSeq"/>
        </authorList>
    </citation>
    <scope>IDENTIFICATION</scope>
    <source>
        <tissue evidence="3">Entire body</tissue>
    </source>
</reference>
<accession>A0A7F5RAL7</accession>
<gene>
    <name evidence="3" type="primary">LOC112905239</name>
</gene>
<keyword evidence="1" id="KW-0812">Transmembrane</keyword>
<dbReference type="KEGG" id="apln:112905239"/>
<dbReference type="GeneID" id="112905239"/>
<dbReference type="OrthoDB" id="6334967at2759"/>
<dbReference type="AlphaFoldDB" id="A0A7F5RAL7"/>